<comment type="caution">
    <text evidence="4">The sequence shown here is derived from an EMBL/GenBank/DDBJ whole genome shotgun (WGS) entry which is preliminary data.</text>
</comment>
<organism evidence="4 5">
    <name type="scientific">Bradyrhizobium jicamae</name>
    <dbReference type="NCBI Taxonomy" id="280332"/>
    <lineage>
        <taxon>Bacteria</taxon>
        <taxon>Pseudomonadati</taxon>
        <taxon>Pseudomonadota</taxon>
        <taxon>Alphaproteobacteria</taxon>
        <taxon>Hyphomicrobiales</taxon>
        <taxon>Nitrobacteraceae</taxon>
        <taxon>Bradyrhizobium</taxon>
    </lineage>
</organism>
<evidence type="ECO:0000259" key="2">
    <source>
        <dbReference type="PROSITE" id="PS51736"/>
    </source>
</evidence>
<feature type="domain" description="Resolvase/invertase-type recombinase catalytic" evidence="2">
    <location>
        <begin position="10"/>
        <end position="162"/>
    </location>
</feature>
<proteinExistence type="predicted"/>
<dbReference type="Gene3D" id="3.90.1750.20">
    <property type="entry name" value="Putative Large Serine Recombinase, Chain B, Domain 2"/>
    <property type="match status" value="1"/>
</dbReference>
<feature type="region of interest" description="Disordered" evidence="1">
    <location>
        <begin position="399"/>
        <end position="430"/>
    </location>
</feature>
<dbReference type="Pfam" id="PF00239">
    <property type="entry name" value="Resolvase"/>
    <property type="match status" value="1"/>
</dbReference>
<sequence length="548" mass="61734">MKAASVKPVRCAIYTRVSTDQALDQEFNSLDAQYEASSAYIRSQAHAGWTPIKARYDDGGYSGGSTDRPDLQRLLDDIRANKIDVIVVYKVDRLTRSLADFAKLVELFDAHGVSFVSVTQQFNTTTSMGRLTLNVLLSFAQFEREVTSERIRDKIAASKRKGIWVGGPLPLGYDMKDGKIAIVEHEAEQVRLIFQRYLDLSGVNALVRDLRERGLRTKTRHLSTGGTRGGIPFERGSLFYLLRNRFYIGEVRYKGDILPGEQPPIMDIALFDAVQQKLTDQWSTKSTARNASDHLLAGLLVDDAAYPMIPTHATKAGIRYRYYVSRPCLHGESKTAKVGSVTRVPAAEVEEKVLKFLNEHFRGQSRLPRPVINDRDTIAALVSRIEVQNDKLALHLRSREGQNSTKLAGDVEGEDNAKNPTDHHLSIPWKKPPSKRFREMLLPHGTSRREVRPERPERRLRLVSAIARGRRWLDEIISGSVISADQIASRERCSVRYVNMTISLAFLAPKLVRAAVEGRLPRGINIERLRDAPTEWSKQFEALGLNPQ</sequence>
<protein>
    <submittedName>
        <fullName evidence="4">Recombinase family protein</fullName>
    </submittedName>
</protein>
<dbReference type="InterPro" id="IPR038109">
    <property type="entry name" value="DNA_bind_recomb_sf"/>
</dbReference>
<dbReference type="PROSITE" id="PS51736">
    <property type="entry name" value="RECOMBINASES_3"/>
    <property type="match status" value="1"/>
</dbReference>
<evidence type="ECO:0000313" key="4">
    <source>
        <dbReference type="EMBL" id="MBR0793818.1"/>
    </source>
</evidence>
<dbReference type="InterPro" id="IPR050639">
    <property type="entry name" value="SSR_resolvase"/>
</dbReference>
<dbReference type="InterPro" id="IPR006119">
    <property type="entry name" value="Resolv_N"/>
</dbReference>
<accession>A0ABS5FAL3</accession>
<dbReference type="PANTHER" id="PTHR30461">
    <property type="entry name" value="DNA-INVERTASE FROM LAMBDOID PROPHAGE"/>
    <property type="match status" value="1"/>
</dbReference>
<evidence type="ECO:0000259" key="3">
    <source>
        <dbReference type="PROSITE" id="PS51737"/>
    </source>
</evidence>
<dbReference type="CDD" id="cd03768">
    <property type="entry name" value="SR_ResInv"/>
    <property type="match status" value="1"/>
</dbReference>
<gene>
    <name evidence="4" type="ORF">JQ615_00275</name>
</gene>
<dbReference type="SMART" id="SM00857">
    <property type="entry name" value="Resolvase"/>
    <property type="match status" value="1"/>
</dbReference>
<dbReference type="EMBL" id="JAFCJH010000001">
    <property type="protein sequence ID" value="MBR0793818.1"/>
    <property type="molecule type" value="Genomic_DNA"/>
</dbReference>
<reference evidence="5" key="1">
    <citation type="journal article" date="2021" name="ISME J.">
        <title>Evolutionary origin and ecological implication of a unique nif island in free-living Bradyrhizobium lineages.</title>
        <authorList>
            <person name="Tao J."/>
        </authorList>
    </citation>
    <scope>NUCLEOTIDE SEQUENCE [LARGE SCALE GENOMIC DNA]</scope>
    <source>
        <strain evidence="5">SZCCT0434</strain>
    </source>
</reference>
<evidence type="ECO:0000256" key="1">
    <source>
        <dbReference type="SAM" id="MobiDB-lite"/>
    </source>
</evidence>
<dbReference type="SUPFAM" id="SSF53041">
    <property type="entry name" value="Resolvase-like"/>
    <property type="match status" value="1"/>
</dbReference>
<dbReference type="InterPro" id="IPR036162">
    <property type="entry name" value="Resolvase-like_N_sf"/>
</dbReference>
<dbReference type="RefSeq" id="WP_212491521.1">
    <property type="nucleotide sequence ID" value="NZ_JAFCJH010000001.1"/>
</dbReference>
<evidence type="ECO:0000313" key="5">
    <source>
        <dbReference type="Proteomes" id="UP001315278"/>
    </source>
</evidence>
<dbReference type="Gene3D" id="3.40.50.1390">
    <property type="entry name" value="Resolvase, N-terminal catalytic domain"/>
    <property type="match status" value="1"/>
</dbReference>
<dbReference type="PANTHER" id="PTHR30461:SF23">
    <property type="entry name" value="DNA RECOMBINASE-RELATED"/>
    <property type="match status" value="1"/>
</dbReference>
<dbReference type="InterPro" id="IPR011109">
    <property type="entry name" value="DNA_bind_recombinase_dom"/>
</dbReference>
<keyword evidence="5" id="KW-1185">Reference proteome</keyword>
<dbReference type="Pfam" id="PF07508">
    <property type="entry name" value="Recombinase"/>
    <property type="match status" value="1"/>
</dbReference>
<feature type="compositionally biased region" description="Basic and acidic residues" evidence="1">
    <location>
        <begin position="415"/>
        <end position="425"/>
    </location>
</feature>
<feature type="domain" description="Recombinase" evidence="3">
    <location>
        <begin position="170"/>
        <end position="285"/>
    </location>
</feature>
<dbReference type="Proteomes" id="UP001315278">
    <property type="component" value="Unassembled WGS sequence"/>
</dbReference>
<name>A0ABS5FAL3_9BRAD</name>
<dbReference type="PROSITE" id="PS51737">
    <property type="entry name" value="RECOMBINASE_DNA_BIND"/>
    <property type="match status" value="1"/>
</dbReference>